<sequence length="37" mass="4235">MKTFHALIRVFCCAVLLMEFGYSHQVRVVEFQFGGGL</sequence>
<proteinExistence type="predicted"/>
<organism evidence="1 2">
    <name type="scientific">Pseudomonas graminis</name>
    <dbReference type="NCBI Taxonomy" id="158627"/>
    <lineage>
        <taxon>Bacteria</taxon>
        <taxon>Pseudomonadati</taxon>
        <taxon>Pseudomonadota</taxon>
        <taxon>Gammaproteobacteria</taxon>
        <taxon>Pseudomonadales</taxon>
        <taxon>Pseudomonadaceae</taxon>
        <taxon>Pseudomonas</taxon>
    </lineage>
</organism>
<name>A0A1I0JNR3_9PSED</name>
<reference evidence="1 2" key="1">
    <citation type="submission" date="2016-10" db="EMBL/GenBank/DDBJ databases">
        <authorList>
            <person name="de Groot N.N."/>
        </authorList>
    </citation>
    <scope>NUCLEOTIDE SEQUENCE [LARGE SCALE GENOMIC DNA]</scope>
    <source>
        <strain evidence="1 2">DSM 11363</strain>
    </source>
</reference>
<dbReference type="EMBL" id="FOHW01000068">
    <property type="protein sequence ID" value="SEU11995.1"/>
    <property type="molecule type" value="Genomic_DNA"/>
</dbReference>
<dbReference type="AlphaFoldDB" id="A0A1I0JNR3"/>
<evidence type="ECO:0000313" key="1">
    <source>
        <dbReference type="EMBL" id="SEU11995.1"/>
    </source>
</evidence>
<gene>
    <name evidence="1" type="ORF">SAMN05216197_1686</name>
</gene>
<evidence type="ECO:0000313" key="2">
    <source>
        <dbReference type="Proteomes" id="UP000182332"/>
    </source>
</evidence>
<accession>A0A1I0JNR3</accession>
<protein>
    <submittedName>
        <fullName evidence="1">Uncharacterized protein</fullName>
    </submittedName>
</protein>
<dbReference type="Proteomes" id="UP000182332">
    <property type="component" value="Unassembled WGS sequence"/>
</dbReference>